<dbReference type="PANTHER" id="PTHR30154">
    <property type="entry name" value="LEUCINE-RESPONSIVE REGULATORY PROTEIN"/>
    <property type="match status" value="1"/>
</dbReference>
<keyword evidence="2" id="KW-0238">DNA-binding</keyword>
<keyword evidence="3" id="KW-0804">Transcription</keyword>
<evidence type="ECO:0000256" key="3">
    <source>
        <dbReference type="ARBA" id="ARBA00023163"/>
    </source>
</evidence>
<dbReference type="InterPro" id="IPR019888">
    <property type="entry name" value="Tscrpt_reg_AsnC-like"/>
</dbReference>
<gene>
    <name evidence="6" type="ORF">UFOPK3268_01444</name>
    <name evidence="7" type="ORF">UFOPK3752_00074</name>
    <name evidence="8" type="ORF">UFOPK4150_00268</name>
</gene>
<dbReference type="InterPro" id="IPR036388">
    <property type="entry name" value="WH-like_DNA-bd_sf"/>
</dbReference>
<accession>A0A6J7I2Y8</accession>
<dbReference type="GO" id="GO:0005829">
    <property type="term" value="C:cytosol"/>
    <property type="evidence" value="ECO:0007669"/>
    <property type="project" value="TreeGrafter"/>
</dbReference>
<dbReference type="AlphaFoldDB" id="A0A6J7I2Y8"/>
<dbReference type="EMBL" id="CAFBPU010000004">
    <property type="protein sequence ID" value="CAB5021409.1"/>
    <property type="molecule type" value="Genomic_DNA"/>
</dbReference>
<dbReference type="EMBL" id="CAFBIZ010000212">
    <property type="protein sequence ID" value="CAB4851975.1"/>
    <property type="molecule type" value="Genomic_DNA"/>
</dbReference>
<organism evidence="7">
    <name type="scientific">freshwater metagenome</name>
    <dbReference type="NCBI Taxonomy" id="449393"/>
    <lineage>
        <taxon>unclassified sequences</taxon>
        <taxon>metagenomes</taxon>
        <taxon>ecological metagenomes</taxon>
    </lineage>
</organism>
<evidence type="ECO:0000256" key="1">
    <source>
        <dbReference type="ARBA" id="ARBA00023015"/>
    </source>
</evidence>
<dbReference type="Pfam" id="PF01037">
    <property type="entry name" value="AsnC_trans_reg"/>
    <property type="match status" value="1"/>
</dbReference>
<evidence type="ECO:0000313" key="7">
    <source>
        <dbReference type="EMBL" id="CAB4925051.1"/>
    </source>
</evidence>
<dbReference type="GO" id="GO:0043565">
    <property type="term" value="F:sequence-specific DNA binding"/>
    <property type="evidence" value="ECO:0007669"/>
    <property type="project" value="InterPro"/>
</dbReference>
<dbReference type="SUPFAM" id="SSF54909">
    <property type="entry name" value="Dimeric alpha+beta barrel"/>
    <property type="match status" value="1"/>
</dbReference>
<dbReference type="InterPro" id="IPR036390">
    <property type="entry name" value="WH_DNA-bd_sf"/>
</dbReference>
<dbReference type="EMBL" id="CAFBND010000002">
    <property type="protein sequence ID" value="CAB4925051.1"/>
    <property type="molecule type" value="Genomic_DNA"/>
</dbReference>
<proteinExistence type="predicted"/>
<dbReference type="InterPro" id="IPR019887">
    <property type="entry name" value="Tscrpt_reg_AsnC/Lrp_C"/>
</dbReference>
<dbReference type="SUPFAM" id="SSF46785">
    <property type="entry name" value="Winged helix' DNA-binding domain"/>
    <property type="match status" value="1"/>
</dbReference>
<dbReference type="Gene3D" id="1.10.10.10">
    <property type="entry name" value="Winged helix-like DNA-binding domain superfamily/Winged helix DNA-binding domain"/>
    <property type="match status" value="1"/>
</dbReference>
<keyword evidence="1" id="KW-0805">Transcription regulation</keyword>
<feature type="domain" description="HTH asnC-type" evidence="5">
    <location>
        <begin position="8"/>
        <end position="46"/>
    </location>
</feature>
<name>A0A6J7I2Y8_9ZZZZ</name>
<dbReference type="PANTHER" id="PTHR30154:SF34">
    <property type="entry name" value="TRANSCRIPTIONAL REGULATOR AZLB"/>
    <property type="match status" value="1"/>
</dbReference>
<dbReference type="SMART" id="SM00344">
    <property type="entry name" value="HTH_ASNC"/>
    <property type="match status" value="1"/>
</dbReference>
<dbReference type="Gene3D" id="3.30.70.920">
    <property type="match status" value="1"/>
</dbReference>
<evidence type="ECO:0000259" key="5">
    <source>
        <dbReference type="Pfam" id="PF13404"/>
    </source>
</evidence>
<dbReference type="InterPro" id="IPR011008">
    <property type="entry name" value="Dimeric_a/b-barrel"/>
</dbReference>
<protein>
    <submittedName>
        <fullName evidence="7">Unannotated protein</fullName>
    </submittedName>
</protein>
<reference evidence="7" key="1">
    <citation type="submission" date="2020-05" db="EMBL/GenBank/DDBJ databases">
        <authorList>
            <person name="Chiriac C."/>
            <person name="Salcher M."/>
            <person name="Ghai R."/>
            <person name="Kavagutti S V."/>
        </authorList>
    </citation>
    <scope>NUCLEOTIDE SEQUENCE</scope>
</reference>
<evidence type="ECO:0000313" key="8">
    <source>
        <dbReference type="EMBL" id="CAB5021409.1"/>
    </source>
</evidence>
<dbReference type="Pfam" id="PF13404">
    <property type="entry name" value="HTH_AsnC-type"/>
    <property type="match status" value="1"/>
</dbReference>
<feature type="domain" description="Transcription regulator AsnC/Lrp ligand binding" evidence="4">
    <location>
        <begin position="76"/>
        <end position="143"/>
    </location>
</feature>
<dbReference type="GO" id="GO:0043200">
    <property type="term" value="P:response to amino acid"/>
    <property type="evidence" value="ECO:0007669"/>
    <property type="project" value="TreeGrafter"/>
</dbReference>
<evidence type="ECO:0000259" key="4">
    <source>
        <dbReference type="Pfam" id="PF01037"/>
    </source>
</evidence>
<evidence type="ECO:0000313" key="6">
    <source>
        <dbReference type="EMBL" id="CAB4851975.1"/>
    </source>
</evidence>
<evidence type="ECO:0000256" key="2">
    <source>
        <dbReference type="ARBA" id="ARBA00023125"/>
    </source>
</evidence>
<sequence>MTRRTGFDSVDAAILLAMTASPRATVLALAQRVLLSRNTIQARLTRWDQDELLLSFERRIDPESLGYRLTAFITASVVQRQLDAVAGALRDIPEVLEVHGVSGERDLLIRVVGEDADDLYRVAGSILAIPGVERTSTALVMRQLVAFRMTPLLQIVARRKGR</sequence>
<dbReference type="InterPro" id="IPR000485">
    <property type="entry name" value="AsnC-type_HTH_dom"/>
</dbReference>